<evidence type="ECO:0000313" key="1">
    <source>
        <dbReference type="EMBL" id="KAG6481174.1"/>
    </source>
</evidence>
<keyword evidence="2" id="KW-1185">Reference proteome</keyword>
<accession>A0A8J5KH69</accession>
<gene>
    <name evidence="1" type="ORF">ZIOFF_057769</name>
</gene>
<comment type="caution">
    <text evidence="1">The sequence shown here is derived from an EMBL/GenBank/DDBJ whole genome shotgun (WGS) entry which is preliminary data.</text>
</comment>
<dbReference type="EMBL" id="JACMSC010000016">
    <property type="protein sequence ID" value="KAG6481174.1"/>
    <property type="molecule type" value="Genomic_DNA"/>
</dbReference>
<protein>
    <submittedName>
        <fullName evidence="1">Uncharacterized protein</fullName>
    </submittedName>
</protein>
<dbReference type="Proteomes" id="UP000734854">
    <property type="component" value="Unassembled WGS sequence"/>
</dbReference>
<evidence type="ECO:0000313" key="2">
    <source>
        <dbReference type="Proteomes" id="UP000734854"/>
    </source>
</evidence>
<proteinExistence type="predicted"/>
<dbReference type="AlphaFoldDB" id="A0A8J5KH69"/>
<sequence>MIRFQATSKFKSLALWPNVSGRHMVKLFSHSWSTSSSGSSAMNDGMRPLHVVTEEAQQLQLHEALRYLANELIDREVELLQLSESNEFKRDGAGKIVDMEE</sequence>
<organism evidence="1 2">
    <name type="scientific">Zingiber officinale</name>
    <name type="common">Ginger</name>
    <name type="synonym">Amomum zingiber</name>
    <dbReference type="NCBI Taxonomy" id="94328"/>
    <lineage>
        <taxon>Eukaryota</taxon>
        <taxon>Viridiplantae</taxon>
        <taxon>Streptophyta</taxon>
        <taxon>Embryophyta</taxon>
        <taxon>Tracheophyta</taxon>
        <taxon>Spermatophyta</taxon>
        <taxon>Magnoliopsida</taxon>
        <taxon>Liliopsida</taxon>
        <taxon>Zingiberales</taxon>
        <taxon>Zingiberaceae</taxon>
        <taxon>Zingiber</taxon>
    </lineage>
</organism>
<name>A0A8J5KH69_ZINOF</name>
<reference evidence="1 2" key="1">
    <citation type="submission" date="2020-08" db="EMBL/GenBank/DDBJ databases">
        <title>Plant Genome Project.</title>
        <authorList>
            <person name="Zhang R.-G."/>
        </authorList>
    </citation>
    <scope>NUCLEOTIDE SEQUENCE [LARGE SCALE GENOMIC DNA]</scope>
    <source>
        <tissue evidence="1">Rhizome</tissue>
    </source>
</reference>